<dbReference type="AlphaFoldDB" id="A0A6M3KAQ7"/>
<accession>A0A6M3KAQ7</accession>
<evidence type="ECO:0008006" key="2">
    <source>
        <dbReference type="Google" id="ProtNLM"/>
    </source>
</evidence>
<name>A0A6M3KAQ7_9ZZZZ</name>
<dbReference type="EMBL" id="MT142356">
    <property type="protein sequence ID" value="QJA78846.1"/>
    <property type="molecule type" value="Genomic_DNA"/>
</dbReference>
<gene>
    <name evidence="1" type="ORF">MM415A00980_0007</name>
</gene>
<proteinExistence type="predicted"/>
<protein>
    <recommendedName>
        <fullName evidence="2">Tail protein</fullName>
    </recommendedName>
</protein>
<reference evidence="1" key="1">
    <citation type="submission" date="2020-03" db="EMBL/GenBank/DDBJ databases">
        <title>The deep terrestrial virosphere.</title>
        <authorList>
            <person name="Holmfeldt K."/>
            <person name="Nilsson E."/>
            <person name="Simone D."/>
            <person name="Lopez-Fernandez M."/>
            <person name="Wu X."/>
            <person name="de Brujin I."/>
            <person name="Lundin D."/>
            <person name="Andersson A."/>
            <person name="Bertilsson S."/>
            <person name="Dopson M."/>
        </authorList>
    </citation>
    <scope>NUCLEOTIDE SEQUENCE</scope>
    <source>
        <strain evidence="1">MM415A00980</strain>
    </source>
</reference>
<evidence type="ECO:0000313" key="1">
    <source>
        <dbReference type="EMBL" id="QJA78846.1"/>
    </source>
</evidence>
<sequence length="449" mass="46898">MAMTYLTDIDNTSGGDTFYTGMVSTQANFVIVDGYLSEIVAGRDSESTLLARSQAITAAIAALTVGTGCPVSADDTTPGYLDGKLLAGEGIDFTVGSPAANETLTISGEDASATNKGIVELATDAETQAGTDTTRAVTPAGVKASVHELIKNLKPVVNVSVNKLDIFTKTGGAVPDASNIIYVAIPDGNGYTFRSRAAAYLSGTSQFVMADAANYWSKGSLDAEIKTAWVYAIWDGTGIVWALAGYSGFNMVPTTTTVTDDDYFLLEAGSTYTRSNSHYCVAVCKIRYEYDTGDTPDHTIQATVENSPRVIWNPRSDYGYSKNLVTTNSSGADIAEYSAVSVIAKQAGKYAISAQAAGVHAASVGETGVTIKTGSATYASAVLKSNARNNGANYASTYAERAICKISAYVNNGDTIHLGAYVTAASGTRILYGDSDSAGATSLTFFRID</sequence>
<organism evidence="1">
    <name type="scientific">viral metagenome</name>
    <dbReference type="NCBI Taxonomy" id="1070528"/>
    <lineage>
        <taxon>unclassified sequences</taxon>
        <taxon>metagenomes</taxon>
        <taxon>organismal metagenomes</taxon>
    </lineage>
</organism>